<gene>
    <name evidence="2" type="ORF">K3T81_00070</name>
</gene>
<accession>A0AAW5B1L2</accession>
<feature type="compositionally biased region" description="Low complexity" evidence="1">
    <location>
        <begin position="32"/>
        <end position="41"/>
    </location>
</feature>
<dbReference type="Proteomes" id="UP001199631">
    <property type="component" value="Unassembled WGS sequence"/>
</dbReference>
<organism evidence="2 3">
    <name type="scientific">Oceanobacillus jordanicus</name>
    <dbReference type="NCBI Taxonomy" id="2867266"/>
    <lineage>
        <taxon>Bacteria</taxon>
        <taxon>Bacillati</taxon>
        <taxon>Bacillota</taxon>
        <taxon>Bacilli</taxon>
        <taxon>Bacillales</taxon>
        <taxon>Bacillaceae</taxon>
        <taxon>Oceanobacillus</taxon>
    </lineage>
</organism>
<evidence type="ECO:0000313" key="2">
    <source>
        <dbReference type="EMBL" id="MCG3417528.1"/>
    </source>
</evidence>
<evidence type="ECO:0000313" key="3">
    <source>
        <dbReference type="Proteomes" id="UP001199631"/>
    </source>
</evidence>
<keyword evidence="3" id="KW-1185">Reference proteome</keyword>
<protein>
    <submittedName>
        <fullName evidence="2">Uncharacterized protein</fullName>
    </submittedName>
</protein>
<reference evidence="2 3" key="1">
    <citation type="journal article" date="2022" name="Evol. Bioinform. Online">
        <title>Draft Genome Sequence of Oceanobacillus jordanicus Strain GSFE11, a Halotolerant Plant Growth-Promoting Bacterial Endophyte Isolated From the Jordan Valley.</title>
        <authorList>
            <person name="Alhindi T."/>
            <person name="Albdaiwi R."/>
        </authorList>
    </citation>
    <scope>NUCLEOTIDE SEQUENCE [LARGE SCALE GENOMIC DNA]</scope>
    <source>
        <strain evidence="2 3">GSFE11</strain>
    </source>
</reference>
<evidence type="ECO:0000256" key="1">
    <source>
        <dbReference type="SAM" id="MobiDB-lite"/>
    </source>
</evidence>
<feature type="compositionally biased region" description="Basic and acidic residues" evidence="1">
    <location>
        <begin position="13"/>
        <end position="31"/>
    </location>
</feature>
<name>A0AAW5B1L2_9BACI</name>
<sequence>MVNTDFGKFIKAQGKDRSIYPGHGERAKNTDPKTNNTKTSNQHPGTSGREL</sequence>
<feature type="region of interest" description="Disordered" evidence="1">
    <location>
        <begin position="1"/>
        <end position="51"/>
    </location>
</feature>
<dbReference type="RefSeq" id="WP_238017226.1">
    <property type="nucleotide sequence ID" value="NZ_JAIFZM010000001.1"/>
</dbReference>
<dbReference type="AlphaFoldDB" id="A0AAW5B1L2"/>
<proteinExistence type="predicted"/>
<comment type="caution">
    <text evidence="2">The sequence shown here is derived from an EMBL/GenBank/DDBJ whole genome shotgun (WGS) entry which is preliminary data.</text>
</comment>
<dbReference type="EMBL" id="JAIFZM010000001">
    <property type="protein sequence ID" value="MCG3417528.1"/>
    <property type="molecule type" value="Genomic_DNA"/>
</dbReference>